<sequence length="203" mass="22294">MIIPQPLHRNSGFTLVEVLISITLFVGIAFIIGTFIKSVLDYELLFTQQLTAQQEIETTFATVLPEMRSMVPSALGSYPIGQVATSSITFFVDIDGDTISDQVRYFLSGTVLKKGITRPSGSPLSYNSANEIVNDVVRNVVMTAPVFTFYDENYTGSEPAMTSPVVISDIRLIKILLTVKDPNETVPLSASIDIVPRNLRTNL</sequence>
<dbReference type="Proteomes" id="UP000034051">
    <property type="component" value="Unassembled WGS sequence"/>
</dbReference>
<proteinExistence type="predicted"/>
<dbReference type="EMBL" id="LCHW01000001">
    <property type="protein sequence ID" value="KKT43594.1"/>
    <property type="molecule type" value="Genomic_DNA"/>
</dbReference>
<keyword evidence="1" id="KW-1133">Transmembrane helix</keyword>
<evidence type="ECO:0000256" key="1">
    <source>
        <dbReference type="SAM" id="Phobius"/>
    </source>
</evidence>
<name>A0A0G1K6Y7_9BACT</name>
<evidence type="ECO:0000313" key="2">
    <source>
        <dbReference type="EMBL" id="KKT43594.1"/>
    </source>
</evidence>
<protein>
    <recommendedName>
        <fullName evidence="4">Prepilin-type N-terminal cleavage/methylation domain-containing protein</fullName>
    </recommendedName>
</protein>
<keyword evidence="1" id="KW-0812">Transmembrane</keyword>
<accession>A0A0G1K6Y7</accession>
<evidence type="ECO:0000313" key="3">
    <source>
        <dbReference type="Proteomes" id="UP000034051"/>
    </source>
</evidence>
<evidence type="ECO:0008006" key="4">
    <source>
        <dbReference type="Google" id="ProtNLM"/>
    </source>
</evidence>
<keyword evidence="1" id="KW-0472">Membrane</keyword>
<dbReference type="AlphaFoldDB" id="A0A0G1K6Y7"/>
<dbReference type="Pfam" id="PF07963">
    <property type="entry name" value="N_methyl"/>
    <property type="match status" value="1"/>
</dbReference>
<dbReference type="NCBIfam" id="TIGR02532">
    <property type="entry name" value="IV_pilin_GFxxxE"/>
    <property type="match status" value="1"/>
</dbReference>
<dbReference type="InterPro" id="IPR012902">
    <property type="entry name" value="N_methyl_site"/>
</dbReference>
<dbReference type="PROSITE" id="PS00409">
    <property type="entry name" value="PROKAR_NTER_METHYL"/>
    <property type="match status" value="1"/>
</dbReference>
<comment type="caution">
    <text evidence="2">The sequence shown here is derived from an EMBL/GenBank/DDBJ whole genome shotgun (WGS) entry which is preliminary data.</text>
</comment>
<feature type="transmembrane region" description="Helical" evidence="1">
    <location>
        <begin position="12"/>
        <end position="36"/>
    </location>
</feature>
<reference evidence="2 3" key="1">
    <citation type="journal article" date="2015" name="Nature">
        <title>rRNA introns, odd ribosomes, and small enigmatic genomes across a large radiation of phyla.</title>
        <authorList>
            <person name="Brown C.T."/>
            <person name="Hug L.A."/>
            <person name="Thomas B.C."/>
            <person name="Sharon I."/>
            <person name="Castelle C.J."/>
            <person name="Singh A."/>
            <person name="Wilkins M.J."/>
            <person name="Williams K.H."/>
            <person name="Banfield J.F."/>
        </authorList>
    </citation>
    <scope>NUCLEOTIDE SEQUENCE [LARGE SCALE GENOMIC DNA]</scope>
</reference>
<gene>
    <name evidence="2" type="ORF">UW32_C0001G0186</name>
</gene>
<organism evidence="2 3">
    <name type="scientific">Candidatus Wolfebacteria bacterium GW2011_GWE2_44_13</name>
    <dbReference type="NCBI Taxonomy" id="1619017"/>
    <lineage>
        <taxon>Bacteria</taxon>
        <taxon>Candidatus Wolfeibacteriota</taxon>
    </lineage>
</organism>